<evidence type="ECO:0000313" key="2">
    <source>
        <dbReference type="Proteomes" id="UP000239888"/>
    </source>
</evidence>
<dbReference type="RefSeq" id="WP_104502063.1">
    <property type="nucleotide sequence ID" value="NZ_CP018049.1"/>
</dbReference>
<protein>
    <submittedName>
        <fullName evidence="1">Uncharacterized protein</fullName>
    </submittedName>
</protein>
<dbReference type="Proteomes" id="UP000239888">
    <property type="component" value="Chromosome"/>
</dbReference>
<name>A0A2L0RTN6_9PSED</name>
<gene>
    <name evidence="1" type="ORF">BOP93_06945</name>
</gene>
<evidence type="ECO:0000313" key="1">
    <source>
        <dbReference type="EMBL" id="AUZ45342.1"/>
    </source>
</evidence>
<dbReference type="AlphaFoldDB" id="A0A2L0RTN6"/>
<dbReference type="KEGG" id="poi:BOP93_06945"/>
<proteinExistence type="predicted"/>
<accession>A0A2L0RTN6</accession>
<reference evidence="1 2" key="1">
    <citation type="journal article" date="2018" name="Front. Microbiol.">
        <title>Pseudomonas orientalis F9: A Potent Antagonist against Phytopathogens with Phytotoxic Effect in the Apple Flower.</title>
        <authorList>
            <person name="Zengerer V."/>
            <person name="Schmid M."/>
            <person name="Bieri M."/>
            <person name="Muller D.C."/>
            <person name="Remus-Emsermann M.N.P."/>
            <person name="Ahrens C.H."/>
            <person name="Pelludat C."/>
        </authorList>
    </citation>
    <scope>NUCLEOTIDE SEQUENCE [LARGE SCALE GENOMIC DNA]</scope>
    <source>
        <strain evidence="1 2">F9</strain>
    </source>
</reference>
<organism evidence="1 2">
    <name type="scientific">Pseudomonas orientalis</name>
    <dbReference type="NCBI Taxonomy" id="76758"/>
    <lineage>
        <taxon>Bacteria</taxon>
        <taxon>Pseudomonadati</taxon>
        <taxon>Pseudomonadota</taxon>
        <taxon>Gammaproteobacteria</taxon>
        <taxon>Pseudomonadales</taxon>
        <taxon>Pseudomonadaceae</taxon>
        <taxon>Pseudomonas</taxon>
    </lineage>
</organism>
<dbReference type="EMBL" id="CP018049">
    <property type="protein sequence ID" value="AUZ45342.1"/>
    <property type="molecule type" value="Genomic_DNA"/>
</dbReference>
<sequence>MKKLLASWFFSKTSKKDLKTEITPDMLNEDVEHVIDCIVDSIVGVGIIRKPTPVVPHAITGRNLVITSEGNYSALQPAFLLFEIAQGINSHLHKANKIGATDEGQMILVLLDDDMQDILKIVYRSINEIFKGIKKSDTHLVAKQKFERGLNNYMREEFRKYFSENERVPSALTHYKAVNFVESVNISSNEIKNILSRSLKKGHSDTFSELYNDKPANVPLIAKASDKEEVSLSAEEKMSQYFGAVKDDWANRQSGSGK</sequence>